<sequence>MHDPLVVDLGYGALPHTTLELADRLAAVQPGLRVVGVEIDPERVSSAQASATDRVSFVRGGFEIPLPENRTADVIRAFNVLRQYDESEVTEIWARIQTRLSSGGIFLDGTCDEIGRVATWVSLGANGPESFTVALRLADMEMPSIAAERLVKALIHRNVEGEEIHRFFRDLDYHWTLSAPLQVYSPRQRWMAAVRAMKASGWPVQATAASWRLGEITVDWDAVAPRR</sequence>
<accession>A0A6J6B0Z5</accession>
<protein>
    <submittedName>
        <fullName evidence="2">Unannotated protein</fullName>
    </submittedName>
</protein>
<dbReference type="SUPFAM" id="SSF53335">
    <property type="entry name" value="S-adenosyl-L-methionine-dependent methyltransferases"/>
    <property type="match status" value="1"/>
</dbReference>
<dbReference type="GO" id="GO:0008757">
    <property type="term" value="F:S-adenosylmethionine-dependent methyltransferase activity"/>
    <property type="evidence" value="ECO:0007669"/>
    <property type="project" value="InterPro"/>
</dbReference>
<feature type="domain" description="Methyltransferase type 11" evidence="1">
    <location>
        <begin position="26"/>
        <end position="107"/>
    </location>
</feature>
<organism evidence="2">
    <name type="scientific">freshwater metagenome</name>
    <dbReference type="NCBI Taxonomy" id="449393"/>
    <lineage>
        <taxon>unclassified sequences</taxon>
        <taxon>metagenomes</taxon>
        <taxon>ecological metagenomes</taxon>
    </lineage>
</organism>
<dbReference type="EMBL" id="CAEZSG010000014">
    <property type="protein sequence ID" value="CAB4531989.1"/>
    <property type="molecule type" value="Genomic_DNA"/>
</dbReference>
<gene>
    <name evidence="2" type="ORF">UFOPK1413_00177</name>
</gene>
<evidence type="ECO:0000313" key="2">
    <source>
        <dbReference type="EMBL" id="CAB4531989.1"/>
    </source>
</evidence>
<name>A0A6J6B0Z5_9ZZZZ</name>
<dbReference type="CDD" id="cd02440">
    <property type="entry name" value="AdoMet_MTases"/>
    <property type="match status" value="1"/>
</dbReference>
<dbReference type="InterPro" id="IPR029063">
    <property type="entry name" value="SAM-dependent_MTases_sf"/>
</dbReference>
<dbReference type="AlphaFoldDB" id="A0A6J6B0Z5"/>
<dbReference type="Pfam" id="PF08241">
    <property type="entry name" value="Methyltransf_11"/>
    <property type="match status" value="1"/>
</dbReference>
<dbReference type="Gene3D" id="3.40.50.150">
    <property type="entry name" value="Vaccinia Virus protein VP39"/>
    <property type="match status" value="1"/>
</dbReference>
<reference evidence="2" key="1">
    <citation type="submission" date="2020-05" db="EMBL/GenBank/DDBJ databases">
        <authorList>
            <person name="Chiriac C."/>
            <person name="Salcher M."/>
            <person name="Ghai R."/>
            <person name="Kavagutti S V."/>
        </authorList>
    </citation>
    <scope>NUCLEOTIDE SEQUENCE</scope>
</reference>
<dbReference type="InterPro" id="IPR013216">
    <property type="entry name" value="Methyltransf_11"/>
</dbReference>
<proteinExistence type="predicted"/>
<evidence type="ECO:0000259" key="1">
    <source>
        <dbReference type="Pfam" id="PF08241"/>
    </source>
</evidence>